<gene>
    <name evidence="2" type="ORF">MM415B02567_0006</name>
    <name evidence="1" type="ORF">TM448A01708_0009</name>
</gene>
<organism evidence="1">
    <name type="scientific">viral metagenome</name>
    <dbReference type="NCBI Taxonomy" id="1070528"/>
    <lineage>
        <taxon>unclassified sequences</taxon>
        <taxon>metagenomes</taxon>
        <taxon>organismal metagenomes</taxon>
    </lineage>
</organism>
<accession>A0A6H1ZRX3</accession>
<dbReference type="EMBL" id="MT142839">
    <property type="protein sequence ID" value="QJA89329.1"/>
    <property type="molecule type" value="Genomic_DNA"/>
</dbReference>
<name>A0A6H1ZRX3_9ZZZZ</name>
<dbReference type="AlphaFoldDB" id="A0A6H1ZRX3"/>
<protein>
    <submittedName>
        <fullName evidence="1">Uncharacterized protein</fullName>
    </submittedName>
</protein>
<evidence type="ECO:0000313" key="2">
    <source>
        <dbReference type="EMBL" id="QJA89329.1"/>
    </source>
</evidence>
<sequence>MAINANGKFQNVKASLEKYIGDNLVITEGLTMDFEGKPFEGTGMAEWIEERILGSGSRDFHRQVSSSATGQTTQIILNMNIFVNPDKTTKTNRHYEIRDIVADYFKIGTQIALYDFSNNDWATSLQEMEVREIITDRPIPDLDFLMYSFTVGIAWLESW</sequence>
<reference evidence="1" key="1">
    <citation type="submission" date="2020-03" db="EMBL/GenBank/DDBJ databases">
        <title>The deep terrestrial virosphere.</title>
        <authorList>
            <person name="Holmfeldt K."/>
            <person name="Nilsson E."/>
            <person name="Simone D."/>
            <person name="Lopez-Fernandez M."/>
            <person name="Wu X."/>
            <person name="de Brujin I."/>
            <person name="Lundin D."/>
            <person name="Andersson A."/>
            <person name="Bertilsson S."/>
            <person name="Dopson M."/>
        </authorList>
    </citation>
    <scope>NUCLEOTIDE SEQUENCE</scope>
    <source>
        <strain evidence="2">MM415B02567</strain>
        <strain evidence="1">TM448A01708</strain>
    </source>
</reference>
<proteinExistence type="predicted"/>
<evidence type="ECO:0000313" key="1">
    <source>
        <dbReference type="EMBL" id="QJA50324.1"/>
    </source>
</evidence>
<dbReference type="EMBL" id="MT144188">
    <property type="protein sequence ID" value="QJA50324.1"/>
    <property type="molecule type" value="Genomic_DNA"/>
</dbReference>